<evidence type="ECO:0000313" key="2">
    <source>
        <dbReference type="Proteomes" id="UP001162992"/>
    </source>
</evidence>
<comment type="caution">
    <text evidence="1">The sequence shown here is derived from an EMBL/GenBank/DDBJ whole genome shotgun (WGS) entry which is preliminary data.</text>
</comment>
<dbReference type="Proteomes" id="UP001162992">
    <property type="component" value="Chromosome 1"/>
</dbReference>
<evidence type="ECO:0000313" key="1">
    <source>
        <dbReference type="EMBL" id="KAJ7569294.1"/>
    </source>
</evidence>
<keyword evidence="2" id="KW-1185">Reference proteome</keyword>
<reference evidence="2" key="1">
    <citation type="journal article" date="2024" name="Proc. Natl. Acad. Sci. U.S.A.">
        <title>Extraordinary preservation of gene collinearity over three hundred million years revealed in homosporous lycophytes.</title>
        <authorList>
            <person name="Li C."/>
            <person name="Wickell D."/>
            <person name="Kuo L.Y."/>
            <person name="Chen X."/>
            <person name="Nie B."/>
            <person name="Liao X."/>
            <person name="Peng D."/>
            <person name="Ji J."/>
            <person name="Jenkins J."/>
            <person name="Williams M."/>
            <person name="Shu S."/>
            <person name="Plott C."/>
            <person name="Barry K."/>
            <person name="Rajasekar S."/>
            <person name="Grimwood J."/>
            <person name="Han X."/>
            <person name="Sun S."/>
            <person name="Hou Z."/>
            <person name="He W."/>
            <person name="Dai G."/>
            <person name="Sun C."/>
            <person name="Schmutz J."/>
            <person name="Leebens-Mack J.H."/>
            <person name="Li F.W."/>
            <person name="Wang L."/>
        </authorList>
    </citation>
    <scope>NUCLEOTIDE SEQUENCE [LARGE SCALE GENOMIC DNA]</scope>
    <source>
        <strain evidence="2">cv. PW_Plant_1</strain>
    </source>
</reference>
<accession>A0ACC2ERT1</accession>
<protein>
    <submittedName>
        <fullName evidence="1">Uncharacterized protein</fullName>
    </submittedName>
</protein>
<name>A0ACC2ERT1_DIPCM</name>
<dbReference type="EMBL" id="CM055092">
    <property type="protein sequence ID" value="KAJ7569294.1"/>
    <property type="molecule type" value="Genomic_DNA"/>
</dbReference>
<organism evidence="1 2">
    <name type="scientific">Diphasiastrum complanatum</name>
    <name type="common">Issler's clubmoss</name>
    <name type="synonym">Lycopodium complanatum</name>
    <dbReference type="NCBI Taxonomy" id="34168"/>
    <lineage>
        <taxon>Eukaryota</taxon>
        <taxon>Viridiplantae</taxon>
        <taxon>Streptophyta</taxon>
        <taxon>Embryophyta</taxon>
        <taxon>Tracheophyta</taxon>
        <taxon>Lycopodiopsida</taxon>
        <taxon>Lycopodiales</taxon>
        <taxon>Lycopodiaceae</taxon>
        <taxon>Lycopodioideae</taxon>
        <taxon>Diphasiastrum</taxon>
    </lineage>
</organism>
<proteinExistence type="predicted"/>
<gene>
    <name evidence="1" type="ORF">O6H91_01G070800</name>
</gene>
<sequence length="424" mass="45016">MAAVGFGVASVIVAMVAMALSICIAEAITYPADVVALRELKAAIDPASIHSTSCVGSWDFSSDPCDDLSSTVFVCGFQCAMADDQTMRITSITLDGFGYVGTLPASLGNFSSLQLLDMSGNAFHGSIPDSISRLTLLSKLDLSRNSLSGSIPPSIGQLSSLQQLCLSYNLLGGAIPTSINSLLSLERLYLFNNRLTGGIPAMHNLNQLLFFDASNNLLSGSLSAPLPPSLMQLSLRGNQLQGRLPEDLLLLQQLEVMDLSSNSFTDAVDGALFQLPSLQQLNLSNNKLTAISIPEDVDAGSSQLIAIDISYNYIHGSLPLFLVEMKKLSALSLRHNFLSGAIPIQYALKAVASLLVGAQPLMRLYLDGNYLAGDLPAPFLRISPGTIAASFTDNCLLSCPISLPFCQGGSQKSQSECEHFTSLP</sequence>